<dbReference type="Proteomes" id="UP000318313">
    <property type="component" value="Chromosome"/>
</dbReference>
<dbReference type="EMBL" id="CP037452">
    <property type="protein sequence ID" value="QDV51809.1"/>
    <property type="molecule type" value="Genomic_DNA"/>
</dbReference>
<sequence>MTNHYIRQFALLLILTISLWPSHWTHTHQGLSGQQLARHLQLYHSNTPPSQLPQGWHCHSDWPFAVTENEIAPKIQPNQPVTSDTDHTGLIFVFNPIQKPGKISDQTSSLFEGICSQQTYLFLNMLLI</sequence>
<evidence type="ECO:0000313" key="1">
    <source>
        <dbReference type="EMBL" id="QDV51809.1"/>
    </source>
</evidence>
<dbReference type="AlphaFoldDB" id="A0A518IFE4"/>
<organism evidence="1 2">
    <name type="scientific">Gimesia fumaroli</name>
    <dbReference type="NCBI Taxonomy" id="2527976"/>
    <lineage>
        <taxon>Bacteria</taxon>
        <taxon>Pseudomonadati</taxon>
        <taxon>Planctomycetota</taxon>
        <taxon>Planctomycetia</taxon>
        <taxon>Planctomycetales</taxon>
        <taxon>Planctomycetaceae</taxon>
        <taxon>Gimesia</taxon>
    </lineage>
</organism>
<evidence type="ECO:0000313" key="2">
    <source>
        <dbReference type="Proteomes" id="UP000318313"/>
    </source>
</evidence>
<protein>
    <submittedName>
        <fullName evidence="1">Uncharacterized protein</fullName>
    </submittedName>
</protein>
<reference evidence="1 2" key="1">
    <citation type="submission" date="2019-03" db="EMBL/GenBank/DDBJ databases">
        <title>Deep-cultivation of Planctomycetes and their phenomic and genomic characterization uncovers novel biology.</title>
        <authorList>
            <person name="Wiegand S."/>
            <person name="Jogler M."/>
            <person name="Boedeker C."/>
            <person name="Pinto D."/>
            <person name="Vollmers J."/>
            <person name="Rivas-Marin E."/>
            <person name="Kohn T."/>
            <person name="Peeters S.H."/>
            <person name="Heuer A."/>
            <person name="Rast P."/>
            <person name="Oberbeckmann S."/>
            <person name="Bunk B."/>
            <person name="Jeske O."/>
            <person name="Meyerdierks A."/>
            <person name="Storesund J.E."/>
            <person name="Kallscheuer N."/>
            <person name="Luecker S."/>
            <person name="Lage O.M."/>
            <person name="Pohl T."/>
            <person name="Merkel B.J."/>
            <person name="Hornburger P."/>
            <person name="Mueller R.-W."/>
            <person name="Bruemmer F."/>
            <person name="Labrenz M."/>
            <person name="Spormann A.M."/>
            <person name="Op den Camp H."/>
            <person name="Overmann J."/>
            <person name="Amann R."/>
            <person name="Jetten M.S.M."/>
            <person name="Mascher T."/>
            <person name="Medema M.H."/>
            <person name="Devos D.P."/>
            <person name="Kaster A.-K."/>
            <person name="Ovreas L."/>
            <person name="Rohde M."/>
            <person name="Galperin M.Y."/>
            <person name="Jogler C."/>
        </authorList>
    </citation>
    <scope>NUCLEOTIDE SEQUENCE [LARGE SCALE GENOMIC DNA]</scope>
    <source>
        <strain evidence="1 2">Enr17</strain>
    </source>
</reference>
<gene>
    <name evidence="1" type="ORF">Enr17x_38680</name>
</gene>
<dbReference type="KEGG" id="gfm:Enr17x_38680"/>
<name>A0A518IFE4_9PLAN</name>
<keyword evidence="2" id="KW-1185">Reference proteome</keyword>
<proteinExistence type="predicted"/>
<accession>A0A518IFE4</accession>